<dbReference type="Gene3D" id="1.10.246.130">
    <property type="match status" value="1"/>
</dbReference>
<reference evidence="1 2" key="1">
    <citation type="journal article" date="2016" name="Proc. Natl. Acad. Sci. U.S.A.">
        <title>Comparative genomics of biotechnologically important yeasts.</title>
        <authorList>
            <person name="Riley R."/>
            <person name="Haridas S."/>
            <person name="Wolfe K.H."/>
            <person name="Lopes M.R."/>
            <person name="Hittinger C.T."/>
            <person name="Goeker M."/>
            <person name="Salamov A.A."/>
            <person name="Wisecaver J.H."/>
            <person name="Long T.M."/>
            <person name="Calvey C.H."/>
            <person name="Aerts A.L."/>
            <person name="Barry K.W."/>
            <person name="Choi C."/>
            <person name="Clum A."/>
            <person name="Coughlan A.Y."/>
            <person name="Deshpande S."/>
            <person name="Douglass A.P."/>
            <person name="Hanson S.J."/>
            <person name="Klenk H.-P."/>
            <person name="LaButti K.M."/>
            <person name="Lapidus A."/>
            <person name="Lindquist E.A."/>
            <person name="Lipzen A.M."/>
            <person name="Meier-Kolthoff J.P."/>
            <person name="Ohm R.A."/>
            <person name="Otillar R.P."/>
            <person name="Pangilinan J.L."/>
            <person name="Peng Y."/>
            <person name="Rokas A."/>
            <person name="Rosa C.A."/>
            <person name="Scheuner C."/>
            <person name="Sibirny A.A."/>
            <person name="Slot J.C."/>
            <person name="Stielow J.B."/>
            <person name="Sun H."/>
            <person name="Kurtzman C.P."/>
            <person name="Blackwell M."/>
            <person name="Grigoriev I.V."/>
            <person name="Jeffries T.W."/>
        </authorList>
    </citation>
    <scope>NUCLEOTIDE SEQUENCE [LARGE SCALE GENOMIC DNA]</scope>
    <source>
        <strain evidence="1 2">NRRL Y-2026</strain>
    </source>
</reference>
<accession>A0A1E3NKC9</accession>
<dbReference type="AlphaFoldDB" id="A0A1E3NKC9"/>
<evidence type="ECO:0000313" key="2">
    <source>
        <dbReference type="Proteomes" id="UP000094455"/>
    </source>
</evidence>
<sequence length="595" mass="64937">MEAPTNSRRSTVYSTKGIVSSTQPLANAAGIRILEKGGNCVDACVAISACLAVLEPASTGIGGDCFALFYKASEKKVHGINGCGRSAAELSIDWLKENYPDEIQPNHRLKADSVFKVTVPGAIAGWVDSIEKWGSGKVTLAEILEPAIDLCENGYIVSQISAHLWTLSESKLLRENKKDKNLKLFLPNESVSKAPKKGQFMQNSDLAKTLKLIAQHGKDGFYKGVVADAIVKELSKRNHVLSKKDLETHFSTFVEPINYEFLDHKLWEIPPNGSGIIALMALGLIKNLDKSGAIKLADLEHNSAEYLHLIIECLKISFKESEEYVSDYDHYKAKTGVDHNNVVDTILGDEYLSGRANEFKKDEVIENNKLVIPNPMFKSDTVYFTASDSEGNACSFINSLYEGFGSGIIVPDYGFILQNRGGNFSLNPKAKNSLEGGKRPYHTIIPGMITKPSTQSGDEELYASYGIMGGYNQPQAHIQVYLNMLHFGMDPQEALDAPRISLFAHPEMKHTDKGYGADGPASNDVTCIGIEPGIDIAVVEKLRKLGHSVEVISGDDRKLFGRGQIIRKESGPDSKHLVYAAGSDLRGDGASVPLV</sequence>
<protein>
    <recommendedName>
        <fullName evidence="3">Gamma-glutamyltransferase</fullName>
    </recommendedName>
</protein>
<dbReference type="PANTHER" id="PTHR43881">
    <property type="entry name" value="GAMMA-GLUTAMYLTRANSPEPTIDASE (AFU_ORTHOLOGUE AFUA_4G13580)"/>
    <property type="match status" value="1"/>
</dbReference>
<dbReference type="GeneID" id="30177890"/>
<dbReference type="Pfam" id="PF01019">
    <property type="entry name" value="G_glu_transpept"/>
    <property type="match status" value="1"/>
</dbReference>
<dbReference type="PANTHER" id="PTHR43881:SF1">
    <property type="entry name" value="GAMMA-GLUTAMYLTRANSPEPTIDASE (AFU_ORTHOLOGUE AFUA_4G13580)"/>
    <property type="match status" value="1"/>
</dbReference>
<name>A0A1E3NKC9_9ASCO</name>
<dbReference type="InterPro" id="IPR043138">
    <property type="entry name" value="GGT_lsub"/>
</dbReference>
<dbReference type="Gene3D" id="3.60.20.40">
    <property type="match status" value="1"/>
</dbReference>
<proteinExistence type="predicted"/>
<dbReference type="RefSeq" id="XP_019017684.1">
    <property type="nucleotide sequence ID" value="XM_019161203.1"/>
</dbReference>
<dbReference type="InterPro" id="IPR029055">
    <property type="entry name" value="Ntn_hydrolases_N"/>
</dbReference>
<keyword evidence="2" id="KW-1185">Reference proteome</keyword>
<dbReference type="SUPFAM" id="SSF56235">
    <property type="entry name" value="N-terminal nucleophile aminohydrolases (Ntn hydrolases)"/>
    <property type="match status" value="1"/>
</dbReference>
<dbReference type="Proteomes" id="UP000094455">
    <property type="component" value="Unassembled WGS sequence"/>
</dbReference>
<dbReference type="STRING" id="763406.A0A1E3NKC9"/>
<evidence type="ECO:0000313" key="1">
    <source>
        <dbReference type="EMBL" id="ODQ46571.1"/>
    </source>
</evidence>
<dbReference type="EMBL" id="KV454003">
    <property type="protein sequence ID" value="ODQ46571.1"/>
    <property type="molecule type" value="Genomic_DNA"/>
</dbReference>
<gene>
    <name evidence="1" type="ORF">PICMEDRAFT_16430</name>
</gene>
<dbReference type="OrthoDB" id="2015213at2759"/>
<dbReference type="PRINTS" id="PR01210">
    <property type="entry name" value="GGTRANSPTASE"/>
</dbReference>
<organism evidence="1 2">
    <name type="scientific">Pichia membranifaciens NRRL Y-2026</name>
    <dbReference type="NCBI Taxonomy" id="763406"/>
    <lineage>
        <taxon>Eukaryota</taxon>
        <taxon>Fungi</taxon>
        <taxon>Dikarya</taxon>
        <taxon>Ascomycota</taxon>
        <taxon>Saccharomycotina</taxon>
        <taxon>Pichiomycetes</taxon>
        <taxon>Pichiales</taxon>
        <taxon>Pichiaceae</taxon>
        <taxon>Pichia</taxon>
    </lineage>
</organism>
<dbReference type="InterPro" id="IPR052896">
    <property type="entry name" value="GGT-like_enzyme"/>
</dbReference>
<evidence type="ECO:0008006" key="3">
    <source>
        <dbReference type="Google" id="ProtNLM"/>
    </source>
</evidence>
<dbReference type="InterPro" id="IPR043137">
    <property type="entry name" value="GGT_ssub_C"/>
</dbReference>